<gene>
    <name evidence="2" type="ORF">E2C01_011748</name>
</gene>
<keyword evidence="1" id="KW-0812">Transmembrane</keyword>
<keyword evidence="1" id="KW-0472">Membrane</keyword>
<reference evidence="2 3" key="1">
    <citation type="submission" date="2019-05" db="EMBL/GenBank/DDBJ databases">
        <title>Another draft genome of Portunus trituberculatus and its Hox gene families provides insights of decapod evolution.</title>
        <authorList>
            <person name="Jeong J.-H."/>
            <person name="Song I."/>
            <person name="Kim S."/>
            <person name="Choi T."/>
            <person name="Kim D."/>
            <person name="Ryu S."/>
            <person name="Kim W."/>
        </authorList>
    </citation>
    <scope>NUCLEOTIDE SEQUENCE [LARGE SCALE GENOMIC DNA]</scope>
    <source>
        <tissue evidence="2">Muscle</tissue>
    </source>
</reference>
<feature type="transmembrane region" description="Helical" evidence="1">
    <location>
        <begin position="23"/>
        <end position="43"/>
    </location>
</feature>
<dbReference type="AlphaFoldDB" id="A0A5B7DBX3"/>
<keyword evidence="3" id="KW-1185">Reference proteome</keyword>
<accession>A0A5B7DBX3</accession>
<dbReference type="OrthoDB" id="6357215at2759"/>
<keyword evidence="1" id="KW-1133">Transmembrane helix</keyword>
<sequence>MPPKGRLWCVQGMVYRNPRPRPLYLTVTLTGLFLLGVTVVGWWPRREERVPVVTAGLASDDPTAVSELRLHWLDPPSSLPYNLTGPEDYISAVKGDTWPFIHHYIKRLFSGETDSTGKMM</sequence>
<evidence type="ECO:0000313" key="2">
    <source>
        <dbReference type="EMBL" id="MPC18854.1"/>
    </source>
</evidence>
<evidence type="ECO:0000313" key="3">
    <source>
        <dbReference type="Proteomes" id="UP000324222"/>
    </source>
</evidence>
<comment type="caution">
    <text evidence="2">The sequence shown here is derived from an EMBL/GenBank/DDBJ whole genome shotgun (WGS) entry which is preliminary data.</text>
</comment>
<protein>
    <submittedName>
        <fullName evidence="2">Uncharacterized protein</fullName>
    </submittedName>
</protein>
<name>A0A5B7DBX3_PORTR</name>
<dbReference type="EMBL" id="VSRR010000716">
    <property type="protein sequence ID" value="MPC18854.1"/>
    <property type="molecule type" value="Genomic_DNA"/>
</dbReference>
<evidence type="ECO:0000256" key="1">
    <source>
        <dbReference type="SAM" id="Phobius"/>
    </source>
</evidence>
<dbReference type="Proteomes" id="UP000324222">
    <property type="component" value="Unassembled WGS sequence"/>
</dbReference>
<organism evidence="2 3">
    <name type="scientific">Portunus trituberculatus</name>
    <name type="common">Swimming crab</name>
    <name type="synonym">Neptunus trituberculatus</name>
    <dbReference type="NCBI Taxonomy" id="210409"/>
    <lineage>
        <taxon>Eukaryota</taxon>
        <taxon>Metazoa</taxon>
        <taxon>Ecdysozoa</taxon>
        <taxon>Arthropoda</taxon>
        <taxon>Crustacea</taxon>
        <taxon>Multicrustacea</taxon>
        <taxon>Malacostraca</taxon>
        <taxon>Eumalacostraca</taxon>
        <taxon>Eucarida</taxon>
        <taxon>Decapoda</taxon>
        <taxon>Pleocyemata</taxon>
        <taxon>Brachyura</taxon>
        <taxon>Eubrachyura</taxon>
        <taxon>Portunoidea</taxon>
        <taxon>Portunidae</taxon>
        <taxon>Portuninae</taxon>
        <taxon>Portunus</taxon>
    </lineage>
</organism>
<proteinExistence type="predicted"/>